<comment type="catalytic activity">
    <reaction evidence="8">
        <text>P(1),P(4)-bis(5'-adenosyl) tetraphosphate + H2O = 2 ADP + 2 H(+)</text>
        <dbReference type="Rhea" id="RHEA:24252"/>
        <dbReference type="ChEBI" id="CHEBI:15377"/>
        <dbReference type="ChEBI" id="CHEBI:15378"/>
        <dbReference type="ChEBI" id="CHEBI:58141"/>
        <dbReference type="ChEBI" id="CHEBI:456216"/>
        <dbReference type="EC" id="3.6.1.41"/>
    </reaction>
</comment>
<dbReference type="GO" id="GO:0005737">
    <property type="term" value="C:cytoplasm"/>
    <property type="evidence" value="ECO:0007669"/>
    <property type="project" value="TreeGrafter"/>
</dbReference>
<dbReference type="RefSeq" id="WP_250249848.1">
    <property type="nucleotide sequence ID" value="NZ_CP097751.1"/>
</dbReference>
<dbReference type="InterPro" id="IPR050126">
    <property type="entry name" value="Ap4A_hydrolase"/>
</dbReference>
<comment type="similarity">
    <text evidence="2">Belongs to the Ap4A hydrolase family.</text>
</comment>
<keyword evidence="4 10" id="KW-0378">Hydrolase</keyword>
<protein>
    <recommendedName>
        <fullName evidence="3">bis(5'-nucleosyl)-tetraphosphatase (symmetrical)</fullName>
        <ecNumber evidence="3">3.6.1.41</ecNumber>
    </recommendedName>
    <alternativeName>
        <fullName evidence="6">Ap4A hydrolase</fullName>
    </alternativeName>
    <alternativeName>
        <fullName evidence="5">Diadenosine 5',5'''-P1,P4-tetraphosphate pyrophosphohydrolase</fullName>
    </alternativeName>
    <alternativeName>
        <fullName evidence="7">Diadenosine tetraphosphatase</fullName>
    </alternativeName>
</protein>
<dbReference type="InterPro" id="IPR029052">
    <property type="entry name" value="Metallo-depent_PP-like"/>
</dbReference>
<evidence type="ECO:0000256" key="2">
    <source>
        <dbReference type="ARBA" id="ARBA00005419"/>
    </source>
</evidence>
<dbReference type="InterPro" id="IPR004843">
    <property type="entry name" value="Calcineurin-like_PHP"/>
</dbReference>
<reference evidence="10" key="1">
    <citation type="submission" date="2022-05" db="EMBL/GenBank/DDBJ databases">
        <title>Impact of host demography and evolutionary history on endosymbiont molecular evolution: a test in carpenter ants (Genus Camponotus) and their Blochmannia endosymbionts.</title>
        <authorList>
            <person name="Manthey J.D."/>
            <person name="Giron J.C."/>
            <person name="Hruska J.P."/>
        </authorList>
    </citation>
    <scope>NUCLEOTIDE SEQUENCE</scope>
    <source>
        <strain evidence="10">C-049</strain>
    </source>
</reference>
<accession>A0AAE9I6V5</accession>
<dbReference type="PANTHER" id="PTHR42850">
    <property type="entry name" value="METALLOPHOSPHOESTERASE"/>
    <property type="match status" value="1"/>
</dbReference>
<dbReference type="GO" id="GO:0008803">
    <property type="term" value="F:bis(5'-nucleosyl)-tetraphosphatase (symmetrical) activity"/>
    <property type="evidence" value="ECO:0007669"/>
    <property type="project" value="UniProtKB-EC"/>
</dbReference>
<evidence type="ECO:0000256" key="1">
    <source>
        <dbReference type="ARBA" id="ARBA00003413"/>
    </source>
</evidence>
<dbReference type="EC" id="3.6.1.41" evidence="3"/>
<dbReference type="Proteomes" id="UP001056323">
    <property type="component" value="Chromosome"/>
</dbReference>
<dbReference type="GO" id="GO:0016791">
    <property type="term" value="F:phosphatase activity"/>
    <property type="evidence" value="ECO:0007669"/>
    <property type="project" value="TreeGrafter"/>
</dbReference>
<evidence type="ECO:0000256" key="5">
    <source>
        <dbReference type="ARBA" id="ARBA00031248"/>
    </source>
</evidence>
<dbReference type="NCBIfam" id="TIGR00668">
    <property type="entry name" value="apaH"/>
    <property type="match status" value="1"/>
</dbReference>
<organism evidence="10 11">
    <name type="scientific">Candidatus Blochmanniella camponoti</name>
    <dbReference type="NCBI Taxonomy" id="108080"/>
    <lineage>
        <taxon>Bacteria</taxon>
        <taxon>Pseudomonadati</taxon>
        <taxon>Pseudomonadota</taxon>
        <taxon>Gammaproteobacteria</taxon>
        <taxon>Enterobacterales</taxon>
        <taxon>Enterobacteriaceae</taxon>
        <taxon>ant endosymbionts</taxon>
        <taxon>Candidatus Blochmanniella</taxon>
    </lineage>
</organism>
<dbReference type="EMBL" id="CP097751">
    <property type="protein sequence ID" value="URJ27365.1"/>
    <property type="molecule type" value="Genomic_DNA"/>
</dbReference>
<evidence type="ECO:0000313" key="11">
    <source>
        <dbReference type="Proteomes" id="UP001056323"/>
    </source>
</evidence>
<evidence type="ECO:0000313" key="10">
    <source>
        <dbReference type="EMBL" id="URJ27365.1"/>
    </source>
</evidence>
<gene>
    <name evidence="10" type="ORF">M9394_02230</name>
</gene>
<feature type="domain" description="Calcineurin-like phosphoesterase" evidence="9">
    <location>
        <begin position="1"/>
        <end position="146"/>
    </location>
</feature>
<evidence type="ECO:0000256" key="6">
    <source>
        <dbReference type="ARBA" id="ARBA00032248"/>
    </source>
</evidence>
<dbReference type="Pfam" id="PF00149">
    <property type="entry name" value="Metallophos"/>
    <property type="match status" value="1"/>
</dbReference>
<evidence type="ECO:0000256" key="3">
    <source>
        <dbReference type="ARBA" id="ARBA00012506"/>
    </source>
</evidence>
<evidence type="ECO:0000256" key="8">
    <source>
        <dbReference type="ARBA" id="ARBA00049417"/>
    </source>
</evidence>
<dbReference type="InterPro" id="IPR004617">
    <property type="entry name" value="ApaH"/>
</dbReference>
<dbReference type="KEGG" id="bhb:M9394_02230"/>
<dbReference type="Gene3D" id="3.60.21.10">
    <property type="match status" value="1"/>
</dbReference>
<dbReference type="PANTHER" id="PTHR42850:SF11">
    <property type="entry name" value="BIS(5'-NUCLEOSYL)-TETRAPHOSPHATASE [SYMMETRICAL]"/>
    <property type="match status" value="1"/>
</dbReference>
<evidence type="ECO:0000259" key="9">
    <source>
        <dbReference type="Pfam" id="PF00149"/>
    </source>
</evidence>
<dbReference type="PIRSF" id="PIRSF000903">
    <property type="entry name" value="B5n-ttraPtase_sm"/>
    <property type="match status" value="1"/>
</dbReference>
<comment type="function">
    <text evidence="1">Hydrolyzes diadenosine 5',5'''-P1,P4-tetraphosphate to yield ADP.</text>
</comment>
<evidence type="ECO:0000256" key="4">
    <source>
        <dbReference type="ARBA" id="ARBA00022801"/>
    </source>
</evidence>
<evidence type="ECO:0000256" key="7">
    <source>
        <dbReference type="ARBA" id="ARBA00033210"/>
    </source>
</evidence>
<sequence>MSTYFIGDVHGCYRHLQTILDHVCFNPNVDTLHFTGDLIARGPNSLEVLRLVYAFKTSASIVLGNHELHLLKTYFGINDRKRKDYFDAIFNAPDLEELINWLRHQPMLYIDENKKILMTHAGIHPNWNINNTKEYAQEIEEILVSDHYFLLFKKDMHDNVSDMHQIHNSKLQQIQENINVFTRMRYIYLNGQLDLKYKGAPNDAPKNIYPWFSLNKLVDPAYNIIFGHWASLGEIKIPSGMYGLDSGCCWGGALTLLRWEDKKIVSIPCDHPST</sequence>
<dbReference type="SUPFAM" id="SSF56300">
    <property type="entry name" value="Metallo-dependent phosphatases"/>
    <property type="match status" value="1"/>
</dbReference>
<proteinExistence type="inferred from homology"/>
<dbReference type="GO" id="GO:0110154">
    <property type="term" value="P:RNA decapping"/>
    <property type="evidence" value="ECO:0007669"/>
    <property type="project" value="TreeGrafter"/>
</dbReference>
<dbReference type="NCBIfam" id="NF001204">
    <property type="entry name" value="PRK00166.1"/>
    <property type="match status" value="1"/>
</dbReference>
<dbReference type="AlphaFoldDB" id="A0AAE9I6V5"/>
<name>A0AAE9I6V5_9ENTR</name>